<accession>A0A7Z9DUT6</accession>
<protein>
    <submittedName>
        <fullName evidence="6">Polysaccharide biosynthesis protein</fullName>
    </submittedName>
</protein>
<feature type="transmembrane region" description="Helical" evidence="5">
    <location>
        <begin position="96"/>
        <end position="119"/>
    </location>
</feature>
<dbReference type="GO" id="GO:0016020">
    <property type="term" value="C:membrane"/>
    <property type="evidence" value="ECO:0007669"/>
    <property type="project" value="UniProtKB-SubCell"/>
</dbReference>
<reference evidence="6" key="1">
    <citation type="submission" date="2019-10" db="EMBL/GenBank/DDBJ databases">
        <authorList>
            <consortium name="Genoscope - CEA"/>
            <person name="William W."/>
        </authorList>
    </citation>
    <scope>NUCLEOTIDE SEQUENCE [LARGE SCALE GENOMIC DNA]</scope>
    <source>
        <strain evidence="6">BBR_PRJEB10992</strain>
    </source>
</reference>
<feature type="transmembrane region" description="Helical" evidence="5">
    <location>
        <begin position="20"/>
        <end position="45"/>
    </location>
</feature>
<keyword evidence="4 5" id="KW-0472">Membrane</keyword>
<evidence type="ECO:0000256" key="2">
    <source>
        <dbReference type="ARBA" id="ARBA00022692"/>
    </source>
</evidence>
<dbReference type="CDD" id="cd13128">
    <property type="entry name" value="MATE_Wzx_like"/>
    <property type="match status" value="1"/>
</dbReference>
<gene>
    <name evidence="6" type="ORF">PL8927_140095</name>
</gene>
<feature type="transmembrane region" description="Helical" evidence="5">
    <location>
        <begin position="271"/>
        <end position="290"/>
    </location>
</feature>
<dbReference type="InterPro" id="IPR052556">
    <property type="entry name" value="PolySynth_Transporter"/>
</dbReference>
<feature type="transmembrane region" description="Helical" evidence="5">
    <location>
        <begin position="183"/>
        <end position="207"/>
    </location>
</feature>
<evidence type="ECO:0000256" key="1">
    <source>
        <dbReference type="ARBA" id="ARBA00004141"/>
    </source>
</evidence>
<evidence type="ECO:0000256" key="3">
    <source>
        <dbReference type="ARBA" id="ARBA00022989"/>
    </source>
</evidence>
<feature type="transmembrane region" description="Helical" evidence="5">
    <location>
        <begin position="338"/>
        <end position="358"/>
    </location>
</feature>
<feature type="transmembrane region" description="Helical" evidence="5">
    <location>
        <begin position="370"/>
        <end position="391"/>
    </location>
</feature>
<sequence>MLNKITKAIQKKIKPEQFKILTNIGWLLSERVFRMIMGFFLLAWTARYLGANQFGELNYAIAFGAIFLPLFQLASDQIIFRDLVRTPNLKESILGTGFLIKLLIGIIVFILASGSIIFLQPNDPLTINLVIIVSIPSLFGGVSIIEAWFQSQVELKYTIWSKNIVFVLVTLIRIFLLQNQAHLMAFAWLIVIENAANAIGFVLIYRLTGKNILAWRGNWKRAKKLMKISWPLILSSLAITIYLRIDQVMLGQLTNSEQVGLYSAAVRLSEIWPFASTAIVKSIAPSIIAAKNENEELYYKKLQRLATSQALLVYCIAIPMTFLSTPFVVFVFGKEYAAAGGVLAIHIWSSMFLFLGYVKEIWITTEELTVFAFFFSVVGAVSNVILNFLLIPKYQAIGAAIATVVSYGCADYLACFIYKPARKFGWIMTQAMTLNLIKYRP</sequence>
<feature type="transmembrane region" description="Helical" evidence="5">
    <location>
        <begin position="125"/>
        <end position="145"/>
    </location>
</feature>
<dbReference type="Pfam" id="PF01943">
    <property type="entry name" value="Polysacc_synt"/>
    <property type="match status" value="1"/>
</dbReference>
<comment type="subcellular location">
    <subcellularLocation>
        <location evidence="1">Membrane</location>
        <topology evidence="1">Multi-pass membrane protein</topology>
    </subcellularLocation>
</comment>
<evidence type="ECO:0000256" key="4">
    <source>
        <dbReference type="ARBA" id="ARBA00023136"/>
    </source>
</evidence>
<evidence type="ECO:0000313" key="7">
    <source>
        <dbReference type="Proteomes" id="UP000184550"/>
    </source>
</evidence>
<feature type="transmembrane region" description="Helical" evidence="5">
    <location>
        <begin position="228"/>
        <end position="245"/>
    </location>
</feature>
<dbReference type="AlphaFoldDB" id="A0A7Z9DUT6"/>
<dbReference type="EMBL" id="CZCU02000046">
    <property type="protein sequence ID" value="VXD11295.1"/>
    <property type="molecule type" value="Genomic_DNA"/>
</dbReference>
<comment type="caution">
    <text evidence="6">The sequence shown here is derived from an EMBL/GenBank/DDBJ whole genome shotgun (WGS) entry which is preliminary data.</text>
</comment>
<evidence type="ECO:0000256" key="5">
    <source>
        <dbReference type="SAM" id="Phobius"/>
    </source>
</evidence>
<dbReference type="OrthoDB" id="5240734at2"/>
<dbReference type="RefSeq" id="WP_083617494.1">
    <property type="nucleotide sequence ID" value="NZ_LR734832.1"/>
</dbReference>
<dbReference type="Proteomes" id="UP000184550">
    <property type="component" value="Unassembled WGS sequence"/>
</dbReference>
<keyword evidence="7" id="KW-1185">Reference proteome</keyword>
<feature type="transmembrane region" description="Helical" evidence="5">
    <location>
        <begin position="397"/>
        <end position="418"/>
    </location>
</feature>
<feature type="transmembrane region" description="Helical" evidence="5">
    <location>
        <begin position="311"/>
        <end position="332"/>
    </location>
</feature>
<evidence type="ECO:0000313" key="6">
    <source>
        <dbReference type="EMBL" id="VXD11295.1"/>
    </source>
</evidence>
<dbReference type="PANTHER" id="PTHR43424">
    <property type="entry name" value="LOCUS PUTATIVE PROTEIN 1-RELATED"/>
    <property type="match status" value="1"/>
</dbReference>
<dbReference type="PANTHER" id="PTHR43424:SF1">
    <property type="entry name" value="LOCUS PUTATIVE PROTEIN 1-RELATED"/>
    <property type="match status" value="1"/>
</dbReference>
<organism evidence="6 7">
    <name type="scientific">Planktothrix serta PCC 8927</name>
    <dbReference type="NCBI Taxonomy" id="671068"/>
    <lineage>
        <taxon>Bacteria</taxon>
        <taxon>Bacillati</taxon>
        <taxon>Cyanobacteriota</taxon>
        <taxon>Cyanophyceae</taxon>
        <taxon>Oscillatoriophycideae</taxon>
        <taxon>Oscillatoriales</taxon>
        <taxon>Microcoleaceae</taxon>
        <taxon>Planktothrix</taxon>
    </lineage>
</organism>
<keyword evidence="2 5" id="KW-0812">Transmembrane</keyword>
<name>A0A7Z9DUT6_9CYAN</name>
<keyword evidence="3 5" id="KW-1133">Transmembrane helix</keyword>
<feature type="transmembrane region" description="Helical" evidence="5">
    <location>
        <begin position="57"/>
        <end position="75"/>
    </location>
</feature>
<feature type="transmembrane region" description="Helical" evidence="5">
    <location>
        <begin position="157"/>
        <end position="177"/>
    </location>
</feature>
<dbReference type="InterPro" id="IPR002797">
    <property type="entry name" value="Polysacc_synth"/>
</dbReference>
<proteinExistence type="predicted"/>